<dbReference type="AlphaFoldDB" id="A9V2Y5"/>
<dbReference type="SUPFAM" id="SSF50978">
    <property type="entry name" value="WD40 repeat-like"/>
    <property type="match status" value="1"/>
</dbReference>
<dbReference type="FunCoup" id="A9V2Y5">
    <property type="interactions" value="351"/>
</dbReference>
<dbReference type="GO" id="GO:0034451">
    <property type="term" value="C:centriolar satellite"/>
    <property type="evidence" value="ECO:0007669"/>
    <property type="project" value="UniProtKB-SubCell"/>
</dbReference>
<dbReference type="SUPFAM" id="SSF47923">
    <property type="entry name" value="Ypt/Rab-GAP domain of gyp1p"/>
    <property type="match status" value="1"/>
</dbReference>
<evidence type="ECO:0000313" key="13">
    <source>
        <dbReference type="EMBL" id="EDQ88096.1"/>
    </source>
</evidence>
<dbReference type="GeneID" id="5892390"/>
<dbReference type="InterPro" id="IPR051570">
    <property type="entry name" value="TBC1_cilium_biogenesis"/>
</dbReference>
<keyword evidence="12" id="KW-0812">Transmembrane</keyword>
<proteinExistence type="predicted"/>
<organism evidence="13 14">
    <name type="scientific">Monosiga brevicollis</name>
    <name type="common">Choanoflagellate</name>
    <dbReference type="NCBI Taxonomy" id="81824"/>
    <lineage>
        <taxon>Eukaryota</taxon>
        <taxon>Choanoflagellata</taxon>
        <taxon>Craspedida</taxon>
        <taxon>Salpingoecidae</taxon>
        <taxon>Monosiga</taxon>
    </lineage>
</organism>
<accession>A9V2Y5</accession>
<dbReference type="Gene3D" id="2.130.10.10">
    <property type="entry name" value="YVTN repeat-like/Quinoprotein amine dehydrogenase"/>
    <property type="match status" value="1"/>
</dbReference>
<comment type="function">
    <text evidence="10">Molecular adapter which is involved in cilium biogenesis. Part of a functional complex including OFD1 a centriolar protein involved in cilium assembly. Could regulate the cAMP-dependent phosphorylation of OFD1, and its subsequent ubiquitination by PJA2 which ultimately leads to its proteasomal degradation.</text>
</comment>
<dbReference type="GO" id="GO:0036064">
    <property type="term" value="C:ciliary basal body"/>
    <property type="evidence" value="ECO:0000318"/>
    <property type="project" value="GO_Central"/>
</dbReference>
<dbReference type="InterPro" id="IPR015943">
    <property type="entry name" value="WD40/YVTN_repeat-like_dom_sf"/>
</dbReference>
<keyword evidence="12" id="KW-1133">Transmembrane helix</keyword>
<evidence type="ECO:0000256" key="4">
    <source>
        <dbReference type="ARBA" id="ARBA00022490"/>
    </source>
</evidence>
<keyword evidence="7 11" id="KW-0175">Coiled coil</keyword>
<keyword evidence="9" id="KW-0966">Cell projection</keyword>
<evidence type="ECO:0000256" key="1">
    <source>
        <dbReference type="ARBA" id="ARBA00004138"/>
    </source>
</evidence>
<evidence type="ECO:0000256" key="6">
    <source>
        <dbReference type="ARBA" id="ARBA00022737"/>
    </source>
</evidence>
<comment type="subcellular location">
    <subcellularLocation>
        <location evidence="1">Cell projection</location>
        <location evidence="1">Cilium</location>
    </subcellularLocation>
    <subcellularLocation>
        <location evidence="2">Cytoplasm</location>
        <location evidence="2">Cytoskeleton</location>
        <location evidence="2">Microtubule organizing center</location>
        <location evidence="2">Centrosome</location>
        <location evidence="2">Centriolar satellite</location>
    </subcellularLocation>
</comment>
<evidence type="ECO:0000256" key="12">
    <source>
        <dbReference type="SAM" id="Phobius"/>
    </source>
</evidence>
<feature type="transmembrane region" description="Helical" evidence="12">
    <location>
        <begin position="136"/>
        <end position="158"/>
    </location>
</feature>
<dbReference type="eggNOG" id="KOG0295">
    <property type="taxonomic scope" value="Eukaryota"/>
</dbReference>
<reference evidence="13 14" key="1">
    <citation type="journal article" date="2008" name="Nature">
        <title>The genome of the choanoflagellate Monosiga brevicollis and the origin of metazoans.</title>
        <authorList>
            <consortium name="JGI Sequencing"/>
            <person name="King N."/>
            <person name="Westbrook M.J."/>
            <person name="Young S.L."/>
            <person name="Kuo A."/>
            <person name="Abedin M."/>
            <person name="Chapman J."/>
            <person name="Fairclough S."/>
            <person name="Hellsten U."/>
            <person name="Isogai Y."/>
            <person name="Letunic I."/>
            <person name="Marr M."/>
            <person name="Pincus D."/>
            <person name="Putnam N."/>
            <person name="Rokas A."/>
            <person name="Wright K.J."/>
            <person name="Zuzow R."/>
            <person name="Dirks W."/>
            <person name="Good M."/>
            <person name="Goodstein D."/>
            <person name="Lemons D."/>
            <person name="Li W."/>
            <person name="Lyons J.B."/>
            <person name="Morris A."/>
            <person name="Nichols S."/>
            <person name="Richter D.J."/>
            <person name="Salamov A."/>
            <person name="Bork P."/>
            <person name="Lim W.A."/>
            <person name="Manning G."/>
            <person name="Miller W.T."/>
            <person name="McGinnis W."/>
            <person name="Shapiro H."/>
            <person name="Tjian R."/>
            <person name="Grigoriev I.V."/>
            <person name="Rokhsar D."/>
        </authorList>
    </citation>
    <scope>NUCLEOTIDE SEQUENCE [LARGE SCALE GENOMIC DNA]</scope>
    <source>
        <strain evidence="14">MX1 / ATCC 50154</strain>
    </source>
</reference>
<dbReference type="KEGG" id="mbr:MONBRDRAFT_32998"/>
<dbReference type="Gene3D" id="1.10.472.80">
    <property type="entry name" value="Ypt/Rab-GAP domain of gyp1p, domain 3"/>
    <property type="match status" value="1"/>
</dbReference>
<dbReference type="EMBL" id="CH991556">
    <property type="protein sequence ID" value="EDQ88096.1"/>
    <property type="molecule type" value="Genomic_DNA"/>
</dbReference>
<evidence type="ECO:0000256" key="9">
    <source>
        <dbReference type="ARBA" id="ARBA00023273"/>
    </source>
</evidence>
<evidence type="ECO:0000256" key="2">
    <source>
        <dbReference type="ARBA" id="ARBA00004607"/>
    </source>
</evidence>
<name>A9V2Y5_MONBE</name>
<feature type="coiled-coil region" evidence="11">
    <location>
        <begin position="868"/>
        <end position="899"/>
    </location>
</feature>
<dbReference type="GO" id="GO:0060090">
    <property type="term" value="F:molecular adaptor activity"/>
    <property type="evidence" value="ECO:0007669"/>
    <property type="project" value="UniProtKB-ARBA"/>
</dbReference>
<dbReference type="Proteomes" id="UP000001357">
    <property type="component" value="Unassembled WGS sequence"/>
</dbReference>
<evidence type="ECO:0000256" key="7">
    <source>
        <dbReference type="ARBA" id="ARBA00023054"/>
    </source>
</evidence>
<protein>
    <recommendedName>
        <fullName evidence="3">TBC1 domain family member 31</fullName>
    </recommendedName>
</protein>
<evidence type="ECO:0000256" key="8">
    <source>
        <dbReference type="ARBA" id="ARBA00023212"/>
    </source>
</evidence>
<dbReference type="InterPro" id="IPR035969">
    <property type="entry name" value="Rab-GAP_TBC_sf"/>
</dbReference>
<dbReference type="STRING" id="81824.A9V2Y5"/>
<dbReference type="RefSeq" id="XP_001747172.1">
    <property type="nucleotide sequence ID" value="XM_001747120.1"/>
</dbReference>
<evidence type="ECO:0000313" key="14">
    <source>
        <dbReference type="Proteomes" id="UP000001357"/>
    </source>
</evidence>
<keyword evidence="14" id="KW-1185">Reference proteome</keyword>
<dbReference type="PANTHER" id="PTHR19853:SF1">
    <property type="entry name" value="TBC1 DOMAIN FAMILY MEMBER 31"/>
    <property type="match status" value="1"/>
</dbReference>
<dbReference type="InterPro" id="IPR036322">
    <property type="entry name" value="WD40_repeat_dom_sf"/>
</dbReference>
<dbReference type="InParanoid" id="A9V2Y5"/>
<dbReference type="PANTHER" id="PTHR19853">
    <property type="entry name" value="WD REPEAT CONTAINING PROTEIN 3 WDR3"/>
    <property type="match status" value="1"/>
</dbReference>
<dbReference type="eggNOG" id="KOG1093">
    <property type="taxonomic scope" value="Eukaryota"/>
</dbReference>
<evidence type="ECO:0000256" key="10">
    <source>
        <dbReference type="ARBA" id="ARBA00034464"/>
    </source>
</evidence>
<dbReference type="FunFam" id="1.10.472.80:FF:000022">
    <property type="entry name" value="TBC1 domain family, member 31"/>
    <property type="match status" value="1"/>
</dbReference>
<dbReference type="GO" id="GO:0060271">
    <property type="term" value="P:cilium assembly"/>
    <property type="evidence" value="ECO:0000318"/>
    <property type="project" value="GO_Central"/>
</dbReference>
<sequence length="920" mass="103300">MTELVDLQGLADRSTLPFDIGLLPPAESGRLFTITHRRRGKVPSDTFATYRVAQASHQADASAMIETCRHAMHQMAVPPSFVISEAMFGIYTLLLEDRCTCLAEVHDPTHVVHHLSADYTGKRILPSVAVANVRHLLAFVLIFTLFMFLTSAAEALLLDAETLDSLRALHGAEGIGLRTAFFNNARGEVVTCFRNDVIMTWTADRLEYQLELRVPSSLLSSLQSSTDGPERHAPTHQLRCFALSADGTTLAAAGKGAHTYLWNLGTQQLERAISLPEAKSVIGLSFVADQSRRELLAILAQDGILSLCAPDTGAIYAQLGPPHDVFIDAISGNPRSRYLLATLISGQLGVYDVDACLRVTGSGASRAAAVQANHMEARLGASRREGMARATTLPTQAFTPVTSTSLKASRDDSTTTNSTTARQWREYMPKVSFAQLRDVLHGLGEYPAQYRQTYRVLMNNVFSRRIIWRIVLQTPSNAEAFGRLLELGTHPAHLQLHRKYPIKSRKLLRVLQRTLSCLSHWSPVFAEADFIAAAVFPFVKLFQNSPALNAIENMLALHDEALLRALIRLEATADLYAWPLLYTVLSEVFYEKDWLVVWDNILSNHPAYLFAVVVSFLMELRVKLMQCRSCDELYQLLHHKHSLNVAQLVQRAYTILQTPNQEVDLRRIFDGFAPLSRQDYPLFEEYPAFVVNYQGSSYCQKTLMHVACSTLLVKLKEKERIRREEMRLLKERTALMAEGRQLGLVAAQRAGQARRQELLEAAMRAQEDEIKADELRLDAQRAELQALRRQQELKMLQPAVQPDETADGASQPSTSFSDLYRQTHALEEWIEELDQRIDQQQHADSLRFDSYRQRVDVAMESDAQQGAADQLTSSLRDQRNSLERQQQRLLADVQQLRREPALMNDCLTGALRSLTLGVEA</sequence>
<keyword evidence="8" id="KW-0206">Cytoskeleton</keyword>
<gene>
    <name evidence="13" type="ORF">MONBRDRAFT_32998</name>
</gene>
<keyword evidence="6" id="KW-0677">Repeat</keyword>
<evidence type="ECO:0000256" key="11">
    <source>
        <dbReference type="SAM" id="Coils"/>
    </source>
</evidence>
<keyword evidence="4" id="KW-0963">Cytoplasm</keyword>
<keyword evidence="5" id="KW-0853">WD repeat</keyword>
<evidence type="ECO:0000256" key="5">
    <source>
        <dbReference type="ARBA" id="ARBA00022574"/>
    </source>
</evidence>
<evidence type="ECO:0000256" key="3">
    <source>
        <dbReference type="ARBA" id="ARBA00014199"/>
    </source>
</evidence>
<feature type="coiled-coil region" evidence="11">
    <location>
        <begin position="756"/>
        <end position="792"/>
    </location>
</feature>
<keyword evidence="12" id="KW-0472">Membrane</keyword>